<evidence type="ECO:0000256" key="1">
    <source>
        <dbReference type="SAM" id="SignalP"/>
    </source>
</evidence>
<gene>
    <name evidence="2" type="ORF">GGQ57_000644</name>
</gene>
<keyword evidence="1" id="KW-0732">Signal</keyword>
<evidence type="ECO:0000313" key="2">
    <source>
        <dbReference type="EMBL" id="MBB4620770.1"/>
    </source>
</evidence>
<reference evidence="2 3" key="1">
    <citation type="submission" date="2020-08" db="EMBL/GenBank/DDBJ databases">
        <title>Genomic Encyclopedia of Type Strains, Phase IV (KMG-IV): sequencing the most valuable type-strain genomes for metagenomic binning, comparative biology and taxonomic classification.</title>
        <authorList>
            <person name="Goeker M."/>
        </authorList>
    </citation>
    <scope>NUCLEOTIDE SEQUENCE [LARGE SCALE GENOMIC DNA]</scope>
    <source>
        <strain evidence="2 3">DSM 102983</strain>
    </source>
</reference>
<keyword evidence="3" id="KW-1185">Reference proteome</keyword>
<evidence type="ECO:0000313" key="3">
    <source>
        <dbReference type="Proteomes" id="UP000533637"/>
    </source>
</evidence>
<sequence>MKFNKCVFVCISFFVCSALSLWYTKPAGIKQDSIQFNDVSGCKFSSEKDKGGYFLTTFQVRKNKIYKIIADI</sequence>
<feature type="chain" id="PRO_5046146643" evidence="1">
    <location>
        <begin position="21"/>
        <end position="72"/>
    </location>
</feature>
<proteinExistence type="predicted"/>
<accession>A0ABR6KH37</accession>
<comment type="caution">
    <text evidence="2">The sequence shown here is derived from an EMBL/GenBank/DDBJ whole genome shotgun (WGS) entry which is preliminary data.</text>
</comment>
<name>A0ABR6KH37_9BACT</name>
<organism evidence="2 3">
    <name type="scientific">Parabacteroides faecis</name>
    <dbReference type="NCBI Taxonomy" id="1217282"/>
    <lineage>
        <taxon>Bacteria</taxon>
        <taxon>Pseudomonadati</taxon>
        <taxon>Bacteroidota</taxon>
        <taxon>Bacteroidia</taxon>
        <taxon>Bacteroidales</taxon>
        <taxon>Tannerellaceae</taxon>
        <taxon>Parabacteroides</taxon>
    </lineage>
</organism>
<feature type="signal peptide" evidence="1">
    <location>
        <begin position="1"/>
        <end position="20"/>
    </location>
</feature>
<protein>
    <submittedName>
        <fullName evidence="2">Uncharacterized protein</fullName>
    </submittedName>
</protein>
<dbReference type="Proteomes" id="UP000533637">
    <property type="component" value="Unassembled WGS sequence"/>
</dbReference>
<dbReference type="EMBL" id="JACHOC010000001">
    <property type="protein sequence ID" value="MBB4620770.1"/>
    <property type="molecule type" value="Genomic_DNA"/>
</dbReference>